<protein>
    <recommendedName>
        <fullName evidence="1">DUF6469 domain-containing protein</fullName>
    </recommendedName>
</protein>
<sequence length="228" mass="26396">MNPSSKNKKKKSTYYNDYNFINTMFSWSLQDIFNVDLYKNKVDYIDFSFKSIEQYFQSFVYPLLDETRAELCSCMEILSSSPYAEVVSLEQKLSHSYGRNHYVVKTDSWKNRSSGHGKELYKTLFGDVFILADFKPESVSDLTRSGGMWSFVLSAGILDEEIEEDDNDDTKLMSTFKVIASKDIDEMGQKSLFIIFLTNIMPNRRIWNALHMDGDSKLIERILCASDV</sequence>
<accession>A0A2Z6MEM4</accession>
<feature type="domain" description="DUF6469" evidence="1">
    <location>
        <begin position="82"/>
        <end position="214"/>
    </location>
</feature>
<keyword evidence="3" id="KW-1185">Reference proteome</keyword>
<evidence type="ECO:0000259" key="1">
    <source>
        <dbReference type="Pfam" id="PF20073"/>
    </source>
</evidence>
<organism evidence="2 3">
    <name type="scientific">Trifolium subterraneum</name>
    <name type="common">Subterranean clover</name>
    <dbReference type="NCBI Taxonomy" id="3900"/>
    <lineage>
        <taxon>Eukaryota</taxon>
        <taxon>Viridiplantae</taxon>
        <taxon>Streptophyta</taxon>
        <taxon>Embryophyta</taxon>
        <taxon>Tracheophyta</taxon>
        <taxon>Spermatophyta</taxon>
        <taxon>Magnoliopsida</taxon>
        <taxon>eudicotyledons</taxon>
        <taxon>Gunneridae</taxon>
        <taxon>Pentapetalae</taxon>
        <taxon>rosids</taxon>
        <taxon>fabids</taxon>
        <taxon>Fabales</taxon>
        <taxon>Fabaceae</taxon>
        <taxon>Papilionoideae</taxon>
        <taxon>50 kb inversion clade</taxon>
        <taxon>NPAAA clade</taxon>
        <taxon>Hologalegina</taxon>
        <taxon>IRL clade</taxon>
        <taxon>Trifolieae</taxon>
        <taxon>Trifolium</taxon>
    </lineage>
</organism>
<evidence type="ECO:0000313" key="3">
    <source>
        <dbReference type="Proteomes" id="UP000242715"/>
    </source>
</evidence>
<name>A0A2Z6MEM4_TRISU</name>
<dbReference type="EMBL" id="DF973445">
    <property type="protein sequence ID" value="GAU31094.1"/>
    <property type="molecule type" value="Genomic_DNA"/>
</dbReference>
<dbReference type="OrthoDB" id="3156807at2759"/>
<reference evidence="3" key="1">
    <citation type="journal article" date="2017" name="Front. Plant Sci.">
        <title>Climate Clever Clovers: New Paradigm to Reduce the Environmental Footprint of Ruminants by Breeding Low Methanogenic Forages Utilizing Haplotype Variation.</title>
        <authorList>
            <person name="Kaur P."/>
            <person name="Appels R."/>
            <person name="Bayer P.E."/>
            <person name="Keeble-Gagnere G."/>
            <person name="Wang J."/>
            <person name="Hirakawa H."/>
            <person name="Shirasawa K."/>
            <person name="Vercoe P."/>
            <person name="Stefanova K."/>
            <person name="Durmic Z."/>
            <person name="Nichols P."/>
            <person name="Revell C."/>
            <person name="Isobe S.N."/>
            <person name="Edwards D."/>
            <person name="Erskine W."/>
        </authorList>
    </citation>
    <scope>NUCLEOTIDE SEQUENCE [LARGE SCALE GENOMIC DNA]</scope>
    <source>
        <strain evidence="3">cv. Daliak</strain>
    </source>
</reference>
<feature type="non-terminal residue" evidence="2">
    <location>
        <position position="228"/>
    </location>
</feature>
<dbReference type="Pfam" id="PF20073">
    <property type="entry name" value="DUF6469"/>
    <property type="match status" value="1"/>
</dbReference>
<proteinExistence type="predicted"/>
<evidence type="ECO:0000313" key="2">
    <source>
        <dbReference type="EMBL" id="GAU31094.1"/>
    </source>
</evidence>
<dbReference type="Proteomes" id="UP000242715">
    <property type="component" value="Unassembled WGS sequence"/>
</dbReference>
<dbReference type="AlphaFoldDB" id="A0A2Z6MEM4"/>
<gene>
    <name evidence="2" type="ORF">TSUD_322310</name>
</gene>
<dbReference type="InterPro" id="IPR045529">
    <property type="entry name" value="DUF6469"/>
</dbReference>